<dbReference type="GO" id="GO:0016616">
    <property type="term" value="F:oxidoreductase activity, acting on the CH-OH group of donors, NAD or NADP as acceptor"/>
    <property type="evidence" value="ECO:0007669"/>
    <property type="project" value="InterPro"/>
</dbReference>
<dbReference type="InterPro" id="IPR029753">
    <property type="entry name" value="D-isomer_DH_CS"/>
</dbReference>
<dbReference type="Gene3D" id="3.40.50.720">
    <property type="entry name" value="NAD(P)-binding Rossmann-like Domain"/>
    <property type="match status" value="2"/>
</dbReference>
<evidence type="ECO:0000313" key="8">
    <source>
        <dbReference type="Proteomes" id="UP000264036"/>
    </source>
</evidence>
<dbReference type="Proteomes" id="UP000264036">
    <property type="component" value="Unassembled WGS sequence"/>
</dbReference>
<dbReference type="EMBL" id="DOEK01000003">
    <property type="protein sequence ID" value="HBP27816.1"/>
    <property type="molecule type" value="Genomic_DNA"/>
</dbReference>
<evidence type="ECO:0000256" key="1">
    <source>
        <dbReference type="ARBA" id="ARBA00005854"/>
    </source>
</evidence>
<dbReference type="PANTHER" id="PTHR43761">
    <property type="entry name" value="D-ISOMER SPECIFIC 2-HYDROXYACID DEHYDROGENASE FAMILY PROTEIN (AFU_ORTHOLOGUE AFUA_1G13630)"/>
    <property type="match status" value="1"/>
</dbReference>
<gene>
    <name evidence="7" type="ORF">DD666_00175</name>
</gene>
<accession>A0A356L9Y0</accession>
<evidence type="ECO:0000256" key="3">
    <source>
        <dbReference type="ARBA" id="ARBA00023027"/>
    </source>
</evidence>
<dbReference type="Pfam" id="PF02826">
    <property type="entry name" value="2-Hacid_dh_C"/>
    <property type="match status" value="1"/>
</dbReference>
<protein>
    <submittedName>
        <fullName evidence="7">Glycerate dehydrogenase</fullName>
    </submittedName>
</protein>
<evidence type="ECO:0000259" key="5">
    <source>
        <dbReference type="Pfam" id="PF00389"/>
    </source>
</evidence>
<dbReference type="SUPFAM" id="SSF51735">
    <property type="entry name" value="NAD(P)-binding Rossmann-fold domains"/>
    <property type="match status" value="1"/>
</dbReference>
<dbReference type="InterPro" id="IPR006140">
    <property type="entry name" value="D-isomer_DH_NAD-bd"/>
</dbReference>
<dbReference type="InterPro" id="IPR036291">
    <property type="entry name" value="NAD(P)-bd_dom_sf"/>
</dbReference>
<evidence type="ECO:0000313" key="7">
    <source>
        <dbReference type="EMBL" id="HBP27816.1"/>
    </source>
</evidence>
<dbReference type="SUPFAM" id="SSF52283">
    <property type="entry name" value="Formate/glycerate dehydrogenase catalytic domain-like"/>
    <property type="match status" value="1"/>
</dbReference>
<dbReference type="GO" id="GO:0051287">
    <property type="term" value="F:NAD binding"/>
    <property type="evidence" value="ECO:0007669"/>
    <property type="project" value="InterPro"/>
</dbReference>
<feature type="domain" description="D-isomer specific 2-hydroxyacid dehydrogenase NAD-binding" evidence="6">
    <location>
        <begin position="110"/>
        <end position="290"/>
    </location>
</feature>
<dbReference type="InterPro" id="IPR006139">
    <property type="entry name" value="D-isomer_2_OHA_DH_cat_dom"/>
</dbReference>
<dbReference type="InterPro" id="IPR050418">
    <property type="entry name" value="D-iso_2-hydroxyacid_DH_PdxB"/>
</dbReference>
<dbReference type="AlphaFoldDB" id="A0A356L9Y0"/>
<dbReference type="PROSITE" id="PS00670">
    <property type="entry name" value="D_2_HYDROXYACID_DH_2"/>
    <property type="match status" value="1"/>
</dbReference>
<keyword evidence="3" id="KW-0520">NAD</keyword>
<feature type="domain" description="D-isomer specific 2-hydroxyacid dehydrogenase catalytic" evidence="5">
    <location>
        <begin position="26"/>
        <end position="317"/>
    </location>
</feature>
<evidence type="ECO:0000256" key="4">
    <source>
        <dbReference type="RuleBase" id="RU003719"/>
    </source>
</evidence>
<reference evidence="7 8" key="1">
    <citation type="journal article" date="2018" name="Nat. Biotechnol.">
        <title>A standardized bacterial taxonomy based on genome phylogeny substantially revises the tree of life.</title>
        <authorList>
            <person name="Parks D.H."/>
            <person name="Chuvochina M."/>
            <person name="Waite D.W."/>
            <person name="Rinke C."/>
            <person name="Skarshewski A."/>
            <person name="Chaumeil P.A."/>
            <person name="Hugenholtz P."/>
        </authorList>
    </citation>
    <scope>NUCLEOTIDE SEQUENCE [LARGE SCALE GENOMIC DNA]</scope>
    <source>
        <strain evidence="7">UBA10707</strain>
    </source>
</reference>
<comment type="caution">
    <text evidence="7">The sequence shown here is derived from an EMBL/GenBank/DDBJ whole genome shotgun (WGS) entry which is preliminary data.</text>
</comment>
<dbReference type="PANTHER" id="PTHR43761:SF1">
    <property type="entry name" value="D-ISOMER SPECIFIC 2-HYDROXYACID DEHYDROGENASE CATALYTIC DOMAIN-CONTAINING PROTEIN-RELATED"/>
    <property type="match status" value="1"/>
</dbReference>
<name>A0A356L9Y0_9BURK</name>
<dbReference type="FunFam" id="3.40.50.720:FF:000203">
    <property type="entry name" value="D-3-phosphoglycerate dehydrogenase (SerA)"/>
    <property type="match status" value="1"/>
</dbReference>
<evidence type="ECO:0000256" key="2">
    <source>
        <dbReference type="ARBA" id="ARBA00023002"/>
    </source>
</evidence>
<sequence length="320" mass="34753">MSSSARIVFLDRATLPDFIALKAFEFEHEVIAYDQTAPADVAQRIRNAQIVITNKVPVSAQDVAQAGELKLVAVAATGTNIVDIEACRDKGIVVTNIRNYAVNTVPEHTLALIFALRRSLLPYHRSVSQGRWAQSGQFCYFDYPVSDLADSTIGIFGSGALGSAVAKRAQALGMKVLFAARKGETDVKQTHTPFEEVIAQADILSLHLPLTPTTRHMIGAAELAQMKPTAILINTARGGLVDEAALADALENNSIGGAGFDVVTQEPMPDTHPFMRLMNRPDFILTPHVAWASRQAIQVLADQLVDNINAFVRNDIRNQV</sequence>
<evidence type="ECO:0000259" key="6">
    <source>
        <dbReference type="Pfam" id="PF02826"/>
    </source>
</evidence>
<dbReference type="PROSITE" id="PS00671">
    <property type="entry name" value="D_2_HYDROXYACID_DH_3"/>
    <property type="match status" value="1"/>
</dbReference>
<dbReference type="CDD" id="cd12162">
    <property type="entry name" value="2-Hacid_dh_4"/>
    <property type="match status" value="1"/>
</dbReference>
<dbReference type="Pfam" id="PF00389">
    <property type="entry name" value="2-Hacid_dh"/>
    <property type="match status" value="1"/>
</dbReference>
<organism evidence="7 8">
    <name type="scientific">Advenella kashmirensis</name>
    <dbReference type="NCBI Taxonomy" id="310575"/>
    <lineage>
        <taxon>Bacteria</taxon>
        <taxon>Pseudomonadati</taxon>
        <taxon>Pseudomonadota</taxon>
        <taxon>Betaproteobacteria</taxon>
        <taxon>Burkholderiales</taxon>
        <taxon>Alcaligenaceae</taxon>
    </lineage>
</organism>
<keyword evidence="2 4" id="KW-0560">Oxidoreductase</keyword>
<proteinExistence type="inferred from homology"/>
<comment type="similarity">
    <text evidence="1 4">Belongs to the D-isomer specific 2-hydroxyacid dehydrogenase family.</text>
</comment>